<name>A0AA88GP59_NAELO</name>
<keyword evidence="2" id="KW-1133">Transmembrane helix</keyword>
<evidence type="ECO:0000256" key="1">
    <source>
        <dbReference type="SAM" id="MobiDB-lite"/>
    </source>
</evidence>
<feature type="compositionally biased region" description="Low complexity" evidence="1">
    <location>
        <begin position="79"/>
        <end position="90"/>
    </location>
</feature>
<evidence type="ECO:0000313" key="3">
    <source>
        <dbReference type="EMBL" id="KAG2381628.1"/>
    </source>
</evidence>
<dbReference type="EMBL" id="PYSW02000026">
    <property type="protein sequence ID" value="KAG2381628.1"/>
    <property type="molecule type" value="Genomic_DNA"/>
</dbReference>
<dbReference type="RefSeq" id="XP_044547308.1">
    <property type="nucleotide sequence ID" value="XM_044695827.1"/>
</dbReference>
<evidence type="ECO:0000256" key="2">
    <source>
        <dbReference type="SAM" id="Phobius"/>
    </source>
</evidence>
<dbReference type="GeneID" id="68098467"/>
<feature type="region of interest" description="Disordered" evidence="1">
    <location>
        <begin position="19"/>
        <end position="38"/>
    </location>
</feature>
<sequence>MSSVSPLYNDNVLPQHLQQQQQLTMQSMPPPPYPIAGATTTTLTTTAVTFVELENQIAANDQKAETWAQPHKKEEQQQGDSFKSSNASSDSDSKSDEEEKDGKKKKKKKKFKKKAKACLDKAIDMLDAFGESIDGPGIRKKTFVGAILTTIMRICVLILIAYKLYLLIIDNRTQTSGNVVALNYVKSSNVKYMDVPTLQMTIRKNITFYEGKEYGPSLQRIDINDNFGYEKPFSTRRLKSEVNDVVPVTKALQGKANLKLGSFESSITPPFTSVDVERAANFSQTLFTTEQKSLSLMSSRVSDPLKILYLLNGVYDSGDSQFYNHSVHLFLRFIDDMSHIKPCQIQIGLINGGILNLIQETGPDLKTYIKKEYQSHVDTYFATSNSTWQVPLTRYSGSGTTSEISSEGINYNLFYLTQEFNSDKLYNFLSKKSVNGVSLDVSKLFVQKGMKTSSFLEWAFLMSYVNNFVHTENTIQCDEYESEVRDVSSIYSSPPKNLKDWVFPYDVKILADLVNDTATTFYALVPSTFAPSSSKFSLIILGVTGLSEIVRVTSYEMPTSRNNAKVYCKFTVERKSPKDFKKLESQGNTFTDTVINYKSVSTPATLPPDWMAKGFWKCPPQKYGDGFCDCECGFVNATVTARDIDCNNLLPTLFSSSNFVNKYQNTSCAAKGKFCSSAGTCISAPNLRSSKPCYTKASYLGEKQVIGFFGSDSDFENAGGSSICTQCIGDTFYDEKAHLSYEHNKFICQASPVGYIFGRDFFSDILSSTGHIGNWTNPPENLSPKCVYVPVRVKVGHPEFPQIPDDGTYYDVSVGDNNSDQYVQTLYLTTVGTTKRTTKTLTPDGELVGQSQYDIQTLCLTNEDLQFKEMAGFGLIVSSVSPYSSVILVEARSLNTNDPSHALDFIGKFPSTGSFKVQFYAGSSYSDGIYDSYTKQPVMLDVQGVTELNSFQVLQLRAPPSFSIGLAFELKSFNNPARTNITVQQFPLGDDLSGTDIVKMVQLYKQDPVHVQRPKILIRPGVNEYSYVQHVEVDDLQVVSTLPLTYRLKLTTPVSPDFSENSLVECVLEMTIGTVLVPISLSSSYARKAFMPSESYAQGIPTPDSINVEYSMYIVPEKKKFPNVDYRDDEIQQSSQLPSTSLNLCPREYPYETQTILNNQDPVWTAFTINPTRGYQVQNCSLQVWTDSMVEKNCIHVSNSPKNQYNNNCIKEMPPTYSLTYNHVIQLNNKWQNFSSANAVDAATGGANRPEYEYNFKHVFFFQHDEYSNAVDAKFAGSSPSKGDTTQYNDKLFFNGKLNYIGKSKDPFLPANDPMLDMDATIDLSPFFVEDVLNNSQNLMVNYGIDLIEESGTWRLVQSPTRKNVEAFGKSIFRNLNIRWDFSTMEKGSPNNKLALTPGIQYNLQATLKITTVYSKGVFGNADITNVQVFVQSTSVSKSTLDYVNRNKCILNYVIQFDLAQSRQVVMASDYTFLAFFTDVGGALGIMAIGELLVELWQSYISQPEMFIKEAMEEDKERRRVQKKLKKKGFWARWLPMTDRNTIEVEDVVKAVTTIPMN</sequence>
<keyword evidence="2" id="KW-0472">Membrane</keyword>
<feature type="region of interest" description="Disordered" evidence="1">
    <location>
        <begin position="61"/>
        <end position="107"/>
    </location>
</feature>
<comment type="caution">
    <text evidence="3">The sequence shown here is derived from an EMBL/GenBank/DDBJ whole genome shotgun (WGS) entry which is preliminary data.</text>
</comment>
<reference evidence="3 4" key="1">
    <citation type="journal article" date="2018" name="BMC Genomics">
        <title>The genome of Naegleria lovaniensis, the basis for a comparative approach to unravel pathogenicity factors of the human pathogenic amoeba N. fowleri.</title>
        <authorList>
            <person name="Liechti N."/>
            <person name="Schurch N."/>
            <person name="Bruggmann R."/>
            <person name="Wittwer M."/>
        </authorList>
    </citation>
    <scope>NUCLEOTIDE SEQUENCE [LARGE SCALE GENOMIC DNA]</scope>
    <source>
        <strain evidence="3 4">ATCC 30569</strain>
    </source>
</reference>
<proteinExistence type="predicted"/>
<keyword evidence="4" id="KW-1185">Reference proteome</keyword>
<keyword evidence="2" id="KW-0812">Transmembrane</keyword>
<evidence type="ECO:0000313" key="4">
    <source>
        <dbReference type="Proteomes" id="UP000816034"/>
    </source>
</evidence>
<protein>
    <submittedName>
        <fullName evidence="3">Uncharacterized protein</fullName>
    </submittedName>
</protein>
<organism evidence="3 4">
    <name type="scientific">Naegleria lovaniensis</name>
    <name type="common">Amoeba</name>
    <dbReference type="NCBI Taxonomy" id="51637"/>
    <lineage>
        <taxon>Eukaryota</taxon>
        <taxon>Discoba</taxon>
        <taxon>Heterolobosea</taxon>
        <taxon>Tetramitia</taxon>
        <taxon>Eutetramitia</taxon>
        <taxon>Vahlkampfiidae</taxon>
        <taxon>Naegleria</taxon>
    </lineage>
</organism>
<feature type="transmembrane region" description="Helical" evidence="2">
    <location>
        <begin position="143"/>
        <end position="165"/>
    </location>
</feature>
<gene>
    <name evidence="3" type="ORF">C9374_006012</name>
</gene>
<accession>A0AA88GP59</accession>
<dbReference type="Proteomes" id="UP000816034">
    <property type="component" value="Unassembled WGS sequence"/>
</dbReference>